<gene>
    <name evidence="1" type="ORF">DENIS_2352</name>
</gene>
<dbReference type="AlphaFoldDB" id="A0A401FWL0"/>
<evidence type="ECO:0000313" key="1">
    <source>
        <dbReference type="EMBL" id="GBC61392.1"/>
    </source>
</evidence>
<reference evidence="2" key="2">
    <citation type="submission" date="2019-01" db="EMBL/GenBank/DDBJ databases">
        <title>Genome sequence of Desulfonema ishimotonii strain Tokyo 01.</title>
        <authorList>
            <person name="Fukui M."/>
        </authorList>
    </citation>
    <scope>NUCLEOTIDE SEQUENCE [LARGE SCALE GENOMIC DNA]</scope>
    <source>
        <strain evidence="2">Tokyo 01</strain>
    </source>
</reference>
<evidence type="ECO:0000313" key="2">
    <source>
        <dbReference type="Proteomes" id="UP000288096"/>
    </source>
</evidence>
<reference evidence="2" key="1">
    <citation type="submission" date="2017-11" db="EMBL/GenBank/DDBJ databases">
        <authorList>
            <person name="Watanabe M."/>
            <person name="Kojima H."/>
        </authorList>
    </citation>
    <scope>NUCLEOTIDE SEQUENCE [LARGE SCALE GENOMIC DNA]</scope>
    <source>
        <strain evidence="2">Tokyo 01</strain>
    </source>
</reference>
<comment type="caution">
    <text evidence="1">The sequence shown here is derived from an EMBL/GenBank/DDBJ whole genome shotgun (WGS) entry which is preliminary data.</text>
</comment>
<sequence>MRNRNKILLICFFIGWIALEMTAYAGQITLESHAFGVEKINGKKIFVITPDNDEALWFVISEESVIQIRNTPPTMHHVDVIRASPDEKYLAVSSVGEGHPVIHVLSLPDLLADQEDAVLYAINPYPGNAGIVGWKGNHLHIESDILLTHGTGEEAYLSEALTLFSYESFLLDMKTGKLEPVSEMLKNPVEYYGNHLLLTPDSYSPAAELDALRVLNDVSAIPYLEKTLKSERYLKHRKDIKALLLKLKKTVSGK</sequence>
<keyword evidence="2" id="KW-1185">Reference proteome</keyword>
<protein>
    <submittedName>
        <fullName evidence="1">Uncharacterized protein</fullName>
    </submittedName>
</protein>
<dbReference type="Proteomes" id="UP000288096">
    <property type="component" value="Unassembled WGS sequence"/>
</dbReference>
<proteinExistence type="predicted"/>
<dbReference type="EMBL" id="BEXT01000001">
    <property type="protein sequence ID" value="GBC61392.1"/>
    <property type="molecule type" value="Genomic_DNA"/>
</dbReference>
<name>A0A401FWL0_9BACT</name>
<accession>A0A401FWL0</accession>
<organism evidence="1 2">
    <name type="scientific">Desulfonema ishimotonii</name>
    <dbReference type="NCBI Taxonomy" id="45657"/>
    <lineage>
        <taxon>Bacteria</taxon>
        <taxon>Pseudomonadati</taxon>
        <taxon>Thermodesulfobacteriota</taxon>
        <taxon>Desulfobacteria</taxon>
        <taxon>Desulfobacterales</taxon>
        <taxon>Desulfococcaceae</taxon>
        <taxon>Desulfonema</taxon>
    </lineage>
</organism>